<name>A0A9P1BQE3_9DINO</name>
<evidence type="ECO:0000313" key="3">
    <source>
        <dbReference type="EMBL" id="CAL4764939.1"/>
    </source>
</evidence>
<proteinExistence type="predicted"/>
<dbReference type="EMBL" id="CAMXCT030000356">
    <property type="protein sequence ID" value="CAL4764939.1"/>
    <property type="molecule type" value="Genomic_DNA"/>
</dbReference>
<keyword evidence="1" id="KW-0472">Membrane</keyword>
<sequence>MRSRIQGKQLLENFPAARASAGHVVTSLQFAGLALQSQHMPLYASLYSSVKVGSLSPLEVFLCHITDFLAPDALDDYRWDQLQLMQGIGPENVVLHNCRGLSNSIPLQRDPVERARMLRLLRNLQNLLVKFQSGNPEKRIEAETEIQKKEKKNGLMIQTIPNLEMEMTQKVAQIAKTVATMTTMMMTIVVVALVATAALVEVDLTMRESRSRGGLHQALCLQEALVR</sequence>
<accession>A0A9P1BQE3</accession>
<comment type="caution">
    <text evidence="2">The sequence shown here is derived from an EMBL/GenBank/DDBJ whole genome shotgun (WGS) entry which is preliminary data.</text>
</comment>
<protein>
    <submittedName>
        <fullName evidence="2">Uncharacterized protein</fullName>
    </submittedName>
</protein>
<reference evidence="3 4" key="2">
    <citation type="submission" date="2024-05" db="EMBL/GenBank/DDBJ databases">
        <authorList>
            <person name="Chen Y."/>
            <person name="Shah S."/>
            <person name="Dougan E. K."/>
            <person name="Thang M."/>
            <person name="Chan C."/>
        </authorList>
    </citation>
    <scope>NUCLEOTIDE SEQUENCE [LARGE SCALE GENOMIC DNA]</scope>
</reference>
<keyword evidence="1" id="KW-1133">Transmembrane helix</keyword>
<keyword evidence="4" id="KW-1185">Reference proteome</keyword>
<keyword evidence="1" id="KW-0812">Transmembrane</keyword>
<dbReference type="Proteomes" id="UP001152797">
    <property type="component" value="Unassembled WGS sequence"/>
</dbReference>
<gene>
    <name evidence="2" type="ORF">C1SCF055_LOCUS5754</name>
</gene>
<reference evidence="2" key="1">
    <citation type="submission" date="2022-10" db="EMBL/GenBank/DDBJ databases">
        <authorList>
            <person name="Chen Y."/>
            <person name="Dougan E. K."/>
            <person name="Chan C."/>
            <person name="Rhodes N."/>
            <person name="Thang M."/>
        </authorList>
    </citation>
    <scope>NUCLEOTIDE SEQUENCE</scope>
</reference>
<feature type="transmembrane region" description="Helical" evidence="1">
    <location>
        <begin position="177"/>
        <end position="200"/>
    </location>
</feature>
<dbReference type="EMBL" id="CAMXCT010000356">
    <property type="protein sequence ID" value="CAI3977627.1"/>
    <property type="molecule type" value="Genomic_DNA"/>
</dbReference>
<evidence type="ECO:0000313" key="4">
    <source>
        <dbReference type="Proteomes" id="UP001152797"/>
    </source>
</evidence>
<dbReference type="AlphaFoldDB" id="A0A9P1BQE3"/>
<organism evidence="2">
    <name type="scientific">Cladocopium goreaui</name>
    <dbReference type="NCBI Taxonomy" id="2562237"/>
    <lineage>
        <taxon>Eukaryota</taxon>
        <taxon>Sar</taxon>
        <taxon>Alveolata</taxon>
        <taxon>Dinophyceae</taxon>
        <taxon>Suessiales</taxon>
        <taxon>Symbiodiniaceae</taxon>
        <taxon>Cladocopium</taxon>
    </lineage>
</organism>
<evidence type="ECO:0000256" key="1">
    <source>
        <dbReference type="SAM" id="Phobius"/>
    </source>
</evidence>
<evidence type="ECO:0000313" key="2">
    <source>
        <dbReference type="EMBL" id="CAI3977627.1"/>
    </source>
</evidence>
<dbReference type="EMBL" id="CAMXCT020000356">
    <property type="protein sequence ID" value="CAL1131002.1"/>
    <property type="molecule type" value="Genomic_DNA"/>
</dbReference>